<organism evidence="10 11">
    <name type="scientific">Arsenicicoccus piscis</name>
    <dbReference type="NCBI Taxonomy" id="673954"/>
    <lineage>
        <taxon>Bacteria</taxon>
        <taxon>Bacillati</taxon>
        <taxon>Actinomycetota</taxon>
        <taxon>Actinomycetes</taxon>
        <taxon>Micrococcales</taxon>
        <taxon>Intrasporangiaceae</taxon>
        <taxon>Arsenicicoccus</taxon>
    </lineage>
</organism>
<gene>
    <name evidence="10" type="ORF">GCM10025862_22920</name>
</gene>
<feature type="transmembrane region" description="Helical" evidence="8">
    <location>
        <begin position="18"/>
        <end position="39"/>
    </location>
</feature>
<keyword evidence="6" id="KW-0175">Coiled coil</keyword>
<evidence type="ECO:0000313" key="10">
    <source>
        <dbReference type="EMBL" id="GMA20271.1"/>
    </source>
</evidence>
<feature type="domain" description="Polysaccharide chain length determinant N-terminal" evidence="9">
    <location>
        <begin position="11"/>
        <end position="56"/>
    </location>
</feature>
<evidence type="ECO:0000256" key="7">
    <source>
        <dbReference type="SAM" id="MobiDB-lite"/>
    </source>
</evidence>
<feature type="region of interest" description="Disordered" evidence="7">
    <location>
        <begin position="269"/>
        <end position="315"/>
    </location>
</feature>
<evidence type="ECO:0000256" key="5">
    <source>
        <dbReference type="ARBA" id="ARBA00023136"/>
    </source>
</evidence>
<evidence type="ECO:0000259" key="9">
    <source>
        <dbReference type="Pfam" id="PF02706"/>
    </source>
</evidence>
<keyword evidence="4 8" id="KW-1133">Transmembrane helix</keyword>
<dbReference type="RefSeq" id="WP_241445746.1">
    <property type="nucleotide sequence ID" value="NZ_BSUJ01000001.1"/>
</dbReference>
<keyword evidence="3 8" id="KW-0812">Transmembrane</keyword>
<evidence type="ECO:0000256" key="1">
    <source>
        <dbReference type="ARBA" id="ARBA00004651"/>
    </source>
</evidence>
<proteinExistence type="predicted"/>
<dbReference type="EMBL" id="BSUJ01000001">
    <property type="protein sequence ID" value="GMA20271.1"/>
    <property type="molecule type" value="Genomic_DNA"/>
</dbReference>
<evidence type="ECO:0000256" key="3">
    <source>
        <dbReference type="ARBA" id="ARBA00022692"/>
    </source>
</evidence>
<evidence type="ECO:0000256" key="4">
    <source>
        <dbReference type="ARBA" id="ARBA00022989"/>
    </source>
</evidence>
<evidence type="ECO:0000256" key="8">
    <source>
        <dbReference type="SAM" id="Phobius"/>
    </source>
</evidence>
<dbReference type="Proteomes" id="UP001157109">
    <property type="component" value="Unassembled WGS sequence"/>
</dbReference>
<feature type="compositionally biased region" description="Basic and acidic residues" evidence="7">
    <location>
        <begin position="269"/>
        <end position="298"/>
    </location>
</feature>
<dbReference type="InterPro" id="IPR003856">
    <property type="entry name" value="LPS_length_determ_N"/>
</dbReference>
<evidence type="ECO:0000256" key="6">
    <source>
        <dbReference type="SAM" id="Coils"/>
    </source>
</evidence>
<evidence type="ECO:0000313" key="11">
    <source>
        <dbReference type="Proteomes" id="UP001157109"/>
    </source>
</evidence>
<comment type="subcellular location">
    <subcellularLocation>
        <location evidence="1">Cell membrane</location>
        <topology evidence="1">Multi-pass membrane protein</topology>
    </subcellularLocation>
</comment>
<name>A0ABQ6HPE5_9MICO</name>
<feature type="transmembrane region" description="Helical" evidence="8">
    <location>
        <begin position="245"/>
        <end position="265"/>
    </location>
</feature>
<keyword evidence="11" id="KW-1185">Reference proteome</keyword>
<accession>A0ABQ6HPE5</accession>
<protein>
    <recommendedName>
        <fullName evidence="9">Polysaccharide chain length determinant N-terminal domain-containing protein</fullName>
    </recommendedName>
</protein>
<keyword evidence="5 8" id="KW-0472">Membrane</keyword>
<keyword evidence="2" id="KW-1003">Cell membrane</keyword>
<feature type="coiled-coil region" evidence="6">
    <location>
        <begin position="184"/>
        <end position="211"/>
    </location>
</feature>
<comment type="caution">
    <text evidence="10">The sequence shown here is derived from an EMBL/GenBank/DDBJ whole genome shotgun (WGS) entry which is preliminary data.</text>
</comment>
<reference evidence="11" key="1">
    <citation type="journal article" date="2019" name="Int. J. Syst. Evol. Microbiol.">
        <title>The Global Catalogue of Microorganisms (GCM) 10K type strain sequencing project: providing services to taxonomists for standard genome sequencing and annotation.</title>
        <authorList>
            <consortium name="The Broad Institute Genomics Platform"/>
            <consortium name="The Broad Institute Genome Sequencing Center for Infectious Disease"/>
            <person name="Wu L."/>
            <person name="Ma J."/>
        </authorList>
    </citation>
    <scope>NUCLEOTIDE SEQUENCE [LARGE SCALE GENOMIC DNA]</scope>
    <source>
        <strain evidence="11">NBRC 105830</strain>
    </source>
</reference>
<dbReference type="Pfam" id="PF02706">
    <property type="entry name" value="Wzz"/>
    <property type="match status" value="1"/>
</dbReference>
<feature type="compositionally biased region" description="Polar residues" evidence="7">
    <location>
        <begin position="306"/>
        <end position="315"/>
    </location>
</feature>
<evidence type="ECO:0000256" key="2">
    <source>
        <dbReference type="ARBA" id="ARBA00022475"/>
    </source>
</evidence>
<sequence length="315" mass="32819">MSTVTTPATPLNALRQRWWLAAVLPIIGAIIGFLVAAMLPTTYTAESRVAVGKGDLSSGAIAGFPVAAASLASNYARYVNDSGVAGQTEVPEGVTMAASEIPDSSVVRIEATSKDQDQAVAAAQKTAEDLVKQVNGSQAEGSPQTALADYNKIAAQWAAAQTASNAAADRVGKLSGTGSSATALAEARKTYEDAQVKLASLAVQKEALSQKYQNMVANSSTAADLTLVKKAEVTASDKSSREQTLALIGLVLGLGLALLLAARAARRENRRATRVERVERTDSTVRTERTDGVVERTDGTAGVETTPRSQATSRR</sequence>